<dbReference type="Gene3D" id="2.40.110.10">
    <property type="entry name" value="Butyryl-CoA Dehydrogenase, subunit A, domain 2"/>
    <property type="match status" value="1"/>
</dbReference>
<reference evidence="10 11" key="1">
    <citation type="submission" date="2018-04" db="EMBL/GenBank/DDBJ databases">
        <title>Genomic Encyclopedia of Type Strains, Phase IV (KMG-IV): sequencing the most valuable type-strain genomes for metagenomic binning, comparative biology and taxonomic classification.</title>
        <authorList>
            <person name="Goeker M."/>
        </authorList>
    </citation>
    <scope>NUCLEOTIDE SEQUENCE [LARGE SCALE GENOMIC DNA]</scope>
    <source>
        <strain evidence="10 11">DSM 104150</strain>
    </source>
</reference>
<name>A0A318E2L9_9GAMM</name>
<keyword evidence="4 6" id="KW-0274">FAD</keyword>
<dbReference type="CDD" id="cd00567">
    <property type="entry name" value="ACAD"/>
    <property type="match status" value="1"/>
</dbReference>
<dbReference type="GO" id="GO:0050660">
    <property type="term" value="F:flavin adenine dinucleotide binding"/>
    <property type="evidence" value="ECO:0007669"/>
    <property type="project" value="InterPro"/>
</dbReference>
<evidence type="ECO:0000256" key="4">
    <source>
        <dbReference type="ARBA" id="ARBA00022827"/>
    </source>
</evidence>
<evidence type="ECO:0000256" key="2">
    <source>
        <dbReference type="ARBA" id="ARBA00009347"/>
    </source>
</evidence>
<dbReference type="Gene3D" id="1.10.540.10">
    <property type="entry name" value="Acyl-CoA dehydrogenase/oxidase, N-terminal domain"/>
    <property type="match status" value="1"/>
</dbReference>
<dbReference type="InterPro" id="IPR009075">
    <property type="entry name" value="AcylCo_DH/oxidase_C"/>
</dbReference>
<dbReference type="InterPro" id="IPR046373">
    <property type="entry name" value="Acyl-CoA_Oxase/DH_mid-dom_sf"/>
</dbReference>
<evidence type="ECO:0000259" key="8">
    <source>
        <dbReference type="Pfam" id="PF02770"/>
    </source>
</evidence>
<comment type="cofactor">
    <cofactor evidence="1 6">
        <name>FAD</name>
        <dbReference type="ChEBI" id="CHEBI:57692"/>
    </cofactor>
</comment>
<feature type="domain" description="Acyl-CoA dehydrogenase/oxidase C-terminal" evidence="7">
    <location>
        <begin position="233"/>
        <end position="369"/>
    </location>
</feature>
<evidence type="ECO:0000256" key="5">
    <source>
        <dbReference type="ARBA" id="ARBA00023002"/>
    </source>
</evidence>
<dbReference type="RefSeq" id="WP_110266308.1">
    <property type="nucleotide sequence ID" value="NZ_CAWNXA010000010.1"/>
</dbReference>
<dbReference type="Proteomes" id="UP000248330">
    <property type="component" value="Unassembled WGS sequence"/>
</dbReference>
<dbReference type="PANTHER" id="PTHR43884">
    <property type="entry name" value="ACYL-COA DEHYDROGENASE"/>
    <property type="match status" value="1"/>
</dbReference>
<dbReference type="InterPro" id="IPR013786">
    <property type="entry name" value="AcylCoA_DH/ox_N"/>
</dbReference>
<evidence type="ECO:0000256" key="1">
    <source>
        <dbReference type="ARBA" id="ARBA00001974"/>
    </source>
</evidence>
<dbReference type="InterPro" id="IPR036250">
    <property type="entry name" value="AcylCo_DH-like_C"/>
</dbReference>
<evidence type="ECO:0000256" key="6">
    <source>
        <dbReference type="RuleBase" id="RU362125"/>
    </source>
</evidence>
<dbReference type="EMBL" id="QICN01000010">
    <property type="protein sequence ID" value="PXV65271.1"/>
    <property type="molecule type" value="Genomic_DNA"/>
</dbReference>
<evidence type="ECO:0000259" key="9">
    <source>
        <dbReference type="Pfam" id="PF02771"/>
    </source>
</evidence>
<dbReference type="Pfam" id="PF00441">
    <property type="entry name" value="Acyl-CoA_dh_1"/>
    <property type="match status" value="1"/>
</dbReference>
<comment type="caution">
    <text evidence="10">The sequence shown here is derived from an EMBL/GenBank/DDBJ whole genome shotgun (WGS) entry which is preliminary data.</text>
</comment>
<evidence type="ECO:0000256" key="3">
    <source>
        <dbReference type="ARBA" id="ARBA00022630"/>
    </source>
</evidence>
<feature type="domain" description="Acyl-CoA oxidase/dehydrogenase middle" evidence="8">
    <location>
        <begin position="122"/>
        <end position="215"/>
    </location>
</feature>
<evidence type="ECO:0000259" key="7">
    <source>
        <dbReference type="Pfam" id="PF00441"/>
    </source>
</evidence>
<sequence>MDFNFTEEQRQFRDSLDRYLREAYDFDTRRGIIGSAEGWSRAHWQQLAELGALAIALPEDHGGFGGNAFDTLLVMEALGRAMVVEPYIATVVLGAGVIADAGSDAQKAALLPAVAGGEQLLAFALGEPRRRYALTQIATRARQDGDGWSISGRKTAVLHGDVADRIIVAARTDGEIDSAQGISLFVVDADASGLSRHGYPTQDGQRAADLHFDKVRVGADALIGPQHGALPIVEKAVDAANVALCAEAVGNMAALIEQTVNYLKTRKQFGVPIGSFQALQHRAVDMYLHAEQARSMAYLAAAKLEAGVAERRRAVSAAKVLVSQSARFVGQQAVQLHGGIGVTDELAVSHYFKRLTMITMLFGDVDHHLAQFGGQLAA</sequence>
<dbReference type="InterPro" id="IPR037069">
    <property type="entry name" value="AcylCoA_DH/ox_N_sf"/>
</dbReference>
<keyword evidence="3 6" id="KW-0285">Flavoprotein</keyword>
<dbReference type="Pfam" id="PF02771">
    <property type="entry name" value="Acyl-CoA_dh_N"/>
    <property type="match status" value="1"/>
</dbReference>
<protein>
    <submittedName>
        <fullName evidence="10">Pimeloyl-CoA dehydrogenase small subunit</fullName>
    </submittedName>
</protein>
<proteinExistence type="inferred from homology"/>
<dbReference type="Pfam" id="PF02770">
    <property type="entry name" value="Acyl-CoA_dh_M"/>
    <property type="match status" value="1"/>
</dbReference>
<keyword evidence="5 6" id="KW-0560">Oxidoreductase</keyword>
<gene>
    <name evidence="10" type="ORF">C8D93_11089</name>
</gene>
<dbReference type="Gene3D" id="1.20.140.10">
    <property type="entry name" value="Butyryl-CoA Dehydrogenase, subunit A, domain 3"/>
    <property type="match status" value="1"/>
</dbReference>
<dbReference type="SUPFAM" id="SSF56645">
    <property type="entry name" value="Acyl-CoA dehydrogenase NM domain-like"/>
    <property type="match status" value="1"/>
</dbReference>
<organism evidence="10 11">
    <name type="scientific">Sinimarinibacterium flocculans</name>
    <dbReference type="NCBI Taxonomy" id="985250"/>
    <lineage>
        <taxon>Bacteria</taxon>
        <taxon>Pseudomonadati</taxon>
        <taxon>Pseudomonadota</taxon>
        <taxon>Gammaproteobacteria</taxon>
        <taxon>Nevskiales</taxon>
        <taxon>Nevskiaceae</taxon>
        <taxon>Sinimarinibacterium</taxon>
    </lineage>
</organism>
<dbReference type="PANTHER" id="PTHR43884:SF20">
    <property type="entry name" value="ACYL-COA DEHYDROGENASE FADE28"/>
    <property type="match status" value="1"/>
</dbReference>
<dbReference type="AlphaFoldDB" id="A0A318E2L9"/>
<keyword evidence="11" id="KW-1185">Reference proteome</keyword>
<dbReference type="OrthoDB" id="9769473at2"/>
<evidence type="ECO:0000313" key="10">
    <source>
        <dbReference type="EMBL" id="PXV65271.1"/>
    </source>
</evidence>
<dbReference type="InterPro" id="IPR009100">
    <property type="entry name" value="AcylCoA_DH/oxidase_NM_dom_sf"/>
</dbReference>
<comment type="similarity">
    <text evidence="2 6">Belongs to the acyl-CoA dehydrogenase family.</text>
</comment>
<feature type="domain" description="Acyl-CoA dehydrogenase/oxidase N-terminal" evidence="9">
    <location>
        <begin position="6"/>
        <end position="118"/>
    </location>
</feature>
<dbReference type="InterPro" id="IPR006091">
    <property type="entry name" value="Acyl-CoA_Oxase/DH_mid-dom"/>
</dbReference>
<evidence type="ECO:0000313" key="11">
    <source>
        <dbReference type="Proteomes" id="UP000248330"/>
    </source>
</evidence>
<accession>A0A318E2L9</accession>
<dbReference type="GO" id="GO:0003995">
    <property type="term" value="F:acyl-CoA dehydrogenase activity"/>
    <property type="evidence" value="ECO:0007669"/>
    <property type="project" value="TreeGrafter"/>
</dbReference>
<dbReference type="SUPFAM" id="SSF47203">
    <property type="entry name" value="Acyl-CoA dehydrogenase C-terminal domain-like"/>
    <property type="match status" value="1"/>
</dbReference>